<dbReference type="InterPro" id="IPR039426">
    <property type="entry name" value="TonB-dep_rcpt-like"/>
</dbReference>
<sequence>MRPTHLLLAGLLAPVAVAAAPPLPAQLDDSIITAHPEQADGPVRGYRALRSASATRTDTPIGEIPQAISVIPAGVLDDLGSSDVERALDFAGGVAKQNDFGGLTLFEYSVRGFATSAFYKDGFSVNRGYPSTPDAANIERVEVLKGPAASLYGRGDPGGTINIVTKKPQAERFARLQSSAGSWDRYRSALDVNTPLDEQGDLLSRVNLAVEDNHSFRDHVGNQRVFAAPSLSWQLGPDTRLLLEAELVRHRSVFDRGIVAPGGELGLVSRSTFLGEPSDGHISNDNNQLQASLEQILDDSWRLRLASHFKEGTLDGLASENHALAADRRTLTRRFRERETSWHDSITQVELHGDLHLAGLRHRLLLGAEYENYRKNERVTEIRPRSAIDIYDPLYGRPRPNGARSGSDHHEQVSSHALNLQDQIRLSERLHGLAGLRWERFDQHLDNRTSGRVSRQQHDALTQRLGLLYQLTPQVGLFANASTSFKPNSGLDRSGQSFDPEQGLGYEAGVKLGLLDDRLGATLAAFHLTKENVLTADPLDPAFQAAAGEARSRGLDLQLSGQLSDALRVIGALAFIDAEVTEGDARLPSGSRLLGVPRRSGSLLAVYEFQDDAWRGADVGAAYTYVGDRSGESGSDFQLPSYQTLDLLAHYRVNERLKLGAQLNNLFDETYYERSYSSLWVMPGEPRNLSFNLSLDL</sequence>
<dbReference type="PROSITE" id="PS52016">
    <property type="entry name" value="TONB_DEPENDENT_REC_3"/>
    <property type="match status" value="1"/>
</dbReference>
<organism evidence="16 17">
    <name type="scientific">Pseudomonas benzenivorans</name>
    <dbReference type="NCBI Taxonomy" id="556533"/>
    <lineage>
        <taxon>Bacteria</taxon>
        <taxon>Pseudomonadati</taxon>
        <taxon>Pseudomonadota</taxon>
        <taxon>Gammaproteobacteria</taxon>
        <taxon>Pseudomonadales</taxon>
        <taxon>Pseudomonadaceae</taxon>
        <taxon>Pseudomonas</taxon>
    </lineage>
</organism>
<keyword evidence="7 10" id="KW-0472">Membrane</keyword>
<comment type="subcellular location">
    <subcellularLocation>
        <location evidence="1 10">Cell outer membrane</location>
        <topology evidence="1 10">Multi-pass membrane protein</topology>
    </subcellularLocation>
</comment>
<evidence type="ECO:0000256" key="2">
    <source>
        <dbReference type="ARBA" id="ARBA00009810"/>
    </source>
</evidence>
<evidence type="ECO:0000256" key="5">
    <source>
        <dbReference type="ARBA" id="ARBA00022692"/>
    </source>
</evidence>
<feature type="signal peptide" evidence="13">
    <location>
        <begin position="1"/>
        <end position="18"/>
    </location>
</feature>
<dbReference type="Gene3D" id="2.170.130.10">
    <property type="entry name" value="TonB-dependent receptor, plug domain"/>
    <property type="match status" value="1"/>
</dbReference>
<dbReference type="Proteomes" id="UP001305928">
    <property type="component" value="Chromosome"/>
</dbReference>
<evidence type="ECO:0000313" key="17">
    <source>
        <dbReference type="Proteomes" id="UP001305928"/>
    </source>
</evidence>
<dbReference type="PANTHER" id="PTHR32552">
    <property type="entry name" value="FERRICHROME IRON RECEPTOR-RELATED"/>
    <property type="match status" value="1"/>
</dbReference>
<dbReference type="PANTHER" id="PTHR32552:SF90">
    <property type="entry name" value="METAL-PSEUDOPALINE RECEPTOR CNTO"/>
    <property type="match status" value="1"/>
</dbReference>
<evidence type="ECO:0000259" key="15">
    <source>
        <dbReference type="Pfam" id="PF07715"/>
    </source>
</evidence>
<protein>
    <submittedName>
        <fullName evidence="16">TonB-dependent siderophore receptor</fullName>
    </submittedName>
</protein>
<feature type="region of interest" description="Disordered" evidence="12">
    <location>
        <begin position="393"/>
        <end position="418"/>
    </location>
</feature>
<keyword evidence="5 10" id="KW-0812">Transmembrane</keyword>
<comment type="similarity">
    <text evidence="2 10 11">Belongs to the TonB-dependent receptor family.</text>
</comment>
<keyword evidence="6 11" id="KW-0798">TonB box</keyword>
<evidence type="ECO:0000256" key="4">
    <source>
        <dbReference type="ARBA" id="ARBA00022452"/>
    </source>
</evidence>
<evidence type="ECO:0000256" key="12">
    <source>
        <dbReference type="SAM" id="MobiDB-lite"/>
    </source>
</evidence>
<dbReference type="RefSeq" id="WP_318643297.1">
    <property type="nucleotide sequence ID" value="NZ_CP137892.1"/>
</dbReference>
<name>A0ABZ0PTT6_9PSED</name>
<dbReference type="EMBL" id="CP137892">
    <property type="protein sequence ID" value="WPC04315.1"/>
    <property type="molecule type" value="Genomic_DNA"/>
</dbReference>
<dbReference type="SUPFAM" id="SSF56935">
    <property type="entry name" value="Porins"/>
    <property type="match status" value="1"/>
</dbReference>
<evidence type="ECO:0000256" key="7">
    <source>
        <dbReference type="ARBA" id="ARBA00023136"/>
    </source>
</evidence>
<evidence type="ECO:0000256" key="1">
    <source>
        <dbReference type="ARBA" id="ARBA00004571"/>
    </source>
</evidence>
<dbReference type="NCBIfam" id="TIGR01783">
    <property type="entry name" value="TonB-siderophor"/>
    <property type="match status" value="1"/>
</dbReference>
<accession>A0ABZ0PTT6</accession>
<gene>
    <name evidence="16" type="ORF">SBP02_16285</name>
</gene>
<dbReference type="InterPro" id="IPR000531">
    <property type="entry name" value="Beta-barrel_TonB"/>
</dbReference>
<evidence type="ECO:0000256" key="8">
    <source>
        <dbReference type="ARBA" id="ARBA00023170"/>
    </source>
</evidence>
<evidence type="ECO:0000256" key="13">
    <source>
        <dbReference type="SAM" id="SignalP"/>
    </source>
</evidence>
<proteinExistence type="inferred from homology"/>
<dbReference type="CDD" id="cd01347">
    <property type="entry name" value="ligand_gated_channel"/>
    <property type="match status" value="1"/>
</dbReference>
<reference evidence="16 17" key="1">
    <citation type="submission" date="2023-11" db="EMBL/GenBank/DDBJ databases">
        <title>Complete genome of Pseudomonas benzenivorans BA3361.</title>
        <authorList>
            <person name="Shin S.Y."/>
            <person name="Song J."/>
            <person name="Kang H."/>
        </authorList>
    </citation>
    <scope>NUCLEOTIDE SEQUENCE [LARGE SCALE GENOMIC DNA]</scope>
    <source>
        <strain evidence="16 17">HNIBRBA3361</strain>
    </source>
</reference>
<dbReference type="InterPro" id="IPR037066">
    <property type="entry name" value="Plug_dom_sf"/>
</dbReference>
<evidence type="ECO:0000256" key="6">
    <source>
        <dbReference type="ARBA" id="ARBA00023077"/>
    </source>
</evidence>
<evidence type="ECO:0000259" key="14">
    <source>
        <dbReference type="Pfam" id="PF00593"/>
    </source>
</evidence>
<evidence type="ECO:0000256" key="9">
    <source>
        <dbReference type="ARBA" id="ARBA00023237"/>
    </source>
</evidence>
<evidence type="ECO:0000313" key="16">
    <source>
        <dbReference type="EMBL" id="WPC04315.1"/>
    </source>
</evidence>
<feature type="domain" description="TonB-dependent receptor-like beta-barrel" evidence="14">
    <location>
        <begin position="233"/>
        <end position="666"/>
    </location>
</feature>
<keyword evidence="17" id="KW-1185">Reference proteome</keyword>
<evidence type="ECO:0000256" key="3">
    <source>
        <dbReference type="ARBA" id="ARBA00022448"/>
    </source>
</evidence>
<dbReference type="InterPro" id="IPR012910">
    <property type="entry name" value="Plug_dom"/>
</dbReference>
<dbReference type="Pfam" id="PF00593">
    <property type="entry name" value="TonB_dep_Rec_b-barrel"/>
    <property type="match status" value="1"/>
</dbReference>
<dbReference type="Gene3D" id="2.40.170.20">
    <property type="entry name" value="TonB-dependent receptor, beta-barrel domain"/>
    <property type="match status" value="1"/>
</dbReference>
<keyword evidence="8 16" id="KW-0675">Receptor</keyword>
<keyword evidence="3 10" id="KW-0813">Transport</keyword>
<evidence type="ECO:0000256" key="11">
    <source>
        <dbReference type="RuleBase" id="RU003357"/>
    </source>
</evidence>
<dbReference type="Pfam" id="PF07715">
    <property type="entry name" value="Plug"/>
    <property type="match status" value="1"/>
</dbReference>
<dbReference type="InterPro" id="IPR010105">
    <property type="entry name" value="TonB_sidphr_rcpt"/>
</dbReference>
<feature type="domain" description="TonB-dependent receptor plug" evidence="15">
    <location>
        <begin position="63"/>
        <end position="160"/>
    </location>
</feature>
<keyword evidence="9 10" id="KW-0998">Cell outer membrane</keyword>
<dbReference type="InterPro" id="IPR036942">
    <property type="entry name" value="Beta-barrel_TonB_sf"/>
</dbReference>
<feature type="chain" id="PRO_5047077959" evidence="13">
    <location>
        <begin position="19"/>
        <end position="697"/>
    </location>
</feature>
<evidence type="ECO:0000256" key="10">
    <source>
        <dbReference type="PROSITE-ProRule" id="PRU01360"/>
    </source>
</evidence>
<keyword evidence="4 10" id="KW-1134">Transmembrane beta strand</keyword>
<keyword evidence="13" id="KW-0732">Signal</keyword>